<dbReference type="EMBL" id="CP011541">
    <property type="protein sequence ID" value="AKK03188.1"/>
    <property type="molecule type" value="Genomic_DNA"/>
</dbReference>
<dbReference type="OrthoDB" id="4086179at2"/>
<dbReference type="PATRIC" id="fig|1050174.4.peg.1341"/>
<gene>
    <name evidence="1" type="ORF">CEPID_06650</name>
</gene>
<proteinExistence type="predicted"/>
<keyword evidence="2" id="KW-1185">Reference proteome</keyword>
<dbReference type="AlphaFoldDB" id="A0A0G3GUJ1"/>
<protein>
    <submittedName>
        <fullName evidence="1">Uncharacterized protein</fullName>
    </submittedName>
</protein>
<dbReference type="STRING" id="1050174.CEPID_06650"/>
<evidence type="ECO:0000313" key="2">
    <source>
        <dbReference type="Proteomes" id="UP000035368"/>
    </source>
</evidence>
<organism evidence="1 2">
    <name type="scientific">Corynebacterium epidermidicanis</name>
    <dbReference type="NCBI Taxonomy" id="1050174"/>
    <lineage>
        <taxon>Bacteria</taxon>
        <taxon>Bacillati</taxon>
        <taxon>Actinomycetota</taxon>
        <taxon>Actinomycetes</taxon>
        <taxon>Mycobacteriales</taxon>
        <taxon>Corynebacteriaceae</taxon>
        <taxon>Corynebacterium</taxon>
    </lineage>
</organism>
<sequence length="123" mass="13906">MVQVQLPLRMPTLLHAVTFCSVFIEYKLTSDGESNHLTVKDSSFEVRVHTQPAIRFEYERLQRKAPAAHVYFTEIGGLLSPALMNNAATKKGWGKISEHRGKSCSIFNFDLQCGTIRAQLPKR</sequence>
<reference evidence="1 2" key="1">
    <citation type="submission" date="2015-05" db="EMBL/GenBank/DDBJ databases">
        <title>Complete genome sequence of Corynebacterium epidermidicanis DSM 45586, isolated from the skin of a dog suffering from pruritus.</title>
        <authorList>
            <person name="Ruckert C."/>
            <person name="Albersmeier A."/>
            <person name="Winkler A."/>
            <person name="Tauch A."/>
        </authorList>
    </citation>
    <scope>NUCLEOTIDE SEQUENCE [LARGE SCALE GENOMIC DNA]</scope>
    <source>
        <strain evidence="1 2">DSM 45586</strain>
    </source>
</reference>
<dbReference type="Proteomes" id="UP000035368">
    <property type="component" value="Chromosome"/>
</dbReference>
<name>A0A0G3GUJ1_9CORY</name>
<dbReference type="KEGG" id="cei:CEPID_06650"/>
<accession>A0A0G3GUJ1</accession>
<dbReference type="RefSeq" id="WP_047240256.1">
    <property type="nucleotide sequence ID" value="NZ_CP011541.1"/>
</dbReference>
<evidence type="ECO:0000313" key="1">
    <source>
        <dbReference type="EMBL" id="AKK03188.1"/>
    </source>
</evidence>